<feature type="region of interest" description="Disordered" evidence="1">
    <location>
        <begin position="109"/>
        <end position="133"/>
    </location>
</feature>
<evidence type="ECO:0000313" key="3">
    <source>
        <dbReference type="Proteomes" id="UP000542210"/>
    </source>
</evidence>
<dbReference type="Proteomes" id="UP000542210">
    <property type="component" value="Unassembled WGS sequence"/>
</dbReference>
<evidence type="ECO:0000256" key="1">
    <source>
        <dbReference type="SAM" id="MobiDB-lite"/>
    </source>
</evidence>
<proteinExistence type="predicted"/>
<name>A0A7W7GB92_9ACTN</name>
<dbReference type="EMBL" id="JACHND010000001">
    <property type="protein sequence ID" value="MBB4702204.1"/>
    <property type="molecule type" value="Genomic_DNA"/>
</dbReference>
<protein>
    <submittedName>
        <fullName evidence="2">Uncharacterized protein</fullName>
    </submittedName>
</protein>
<organism evidence="2 3">
    <name type="scientific">Sphaerisporangium siamense</name>
    <dbReference type="NCBI Taxonomy" id="795645"/>
    <lineage>
        <taxon>Bacteria</taxon>
        <taxon>Bacillati</taxon>
        <taxon>Actinomycetota</taxon>
        <taxon>Actinomycetes</taxon>
        <taxon>Streptosporangiales</taxon>
        <taxon>Streptosporangiaceae</taxon>
        <taxon>Sphaerisporangium</taxon>
    </lineage>
</organism>
<sequence>MNRRHFSPPADLPLIRVAQIWAGRADVRRRFFVQRFAAGAVYGMDYLVHKSATRVKTLPVEEFLDKFTLLEDTPEGLLADAEQQAAVDEIPWPDHPEVRTIETVELPPFDAGDTAVAGSSPSVAPTGPDGGAP</sequence>
<reference evidence="2 3" key="1">
    <citation type="submission" date="2020-08" db="EMBL/GenBank/DDBJ databases">
        <title>Sequencing the genomes of 1000 actinobacteria strains.</title>
        <authorList>
            <person name="Klenk H.-P."/>
        </authorList>
    </citation>
    <scope>NUCLEOTIDE SEQUENCE [LARGE SCALE GENOMIC DNA]</scope>
    <source>
        <strain evidence="2 3">DSM 45784</strain>
    </source>
</reference>
<gene>
    <name evidence="2" type="ORF">BJ982_003748</name>
</gene>
<evidence type="ECO:0000313" key="2">
    <source>
        <dbReference type="EMBL" id="MBB4702204.1"/>
    </source>
</evidence>
<keyword evidence="3" id="KW-1185">Reference proteome</keyword>
<accession>A0A7W7GB92</accession>
<dbReference type="AlphaFoldDB" id="A0A7W7GB92"/>
<comment type="caution">
    <text evidence="2">The sequence shown here is derived from an EMBL/GenBank/DDBJ whole genome shotgun (WGS) entry which is preliminary data.</text>
</comment>
<dbReference type="RefSeq" id="WP_184881790.1">
    <property type="nucleotide sequence ID" value="NZ_BOOV01000026.1"/>
</dbReference>